<dbReference type="Pfam" id="PF03140">
    <property type="entry name" value="DUF247"/>
    <property type="match status" value="2"/>
</dbReference>
<dbReference type="PANTHER" id="PTHR31170:SF20">
    <property type="entry name" value="DUF247 DOMAIN PROTEIN"/>
    <property type="match status" value="1"/>
</dbReference>
<comment type="caution">
    <text evidence="1">The sequence shown here is derived from an EMBL/GenBank/DDBJ whole genome shotgun (WGS) entry which is preliminary data.</text>
</comment>
<dbReference type="EMBL" id="JAJJMB010009125">
    <property type="protein sequence ID" value="KAI3916326.1"/>
    <property type="molecule type" value="Genomic_DNA"/>
</dbReference>
<protein>
    <submittedName>
        <fullName evidence="1">Uncharacterized protein</fullName>
    </submittedName>
</protein>
<dbReference type="InterPro" id="IPR004158">
    <property type="entry name" value="DUF247_pln"/>
</dbReference>
<evidence type="ECO:0000313" key="1">
    <source>
        <dbReference type="EMBL" id="KAI3916326.1"/>
    </source>
</evidence>
<proteinExistence type="predicted"/>
<keyword evidence="2" id="KW-1185">Reference proteome</keyword>
<sequence length="366" mass="42552">MDSGNLKQETITIVGDHGRIAEMGNSSDALVSLIKEKMESVSPSLCIYIVPEILRKGNENSFEPVLVSIGPFHHGKQGLEAMEKHKWRYLRALLNRKPNLESVLDDCVKAMKQLEQRARKCYEEPINMSSNEFVEMMIVDGCFTIELFLSYSRKELRQRREPIFANSWMLFSVRSDMILLENQLPFFVLQRLFELVPFPKQCDGSLLELAFRFFRIVIPGDDDDILHEKFSREGNHLLDLVRNTYLPSYQKVTPKQSSETLRNIHNYTNNLLRNLIALELCSVNSTMYITSYVLFMDGLIQSPNDVKVLRQHKIITNCLGNDEMVPEFFKKLVCDQNIIGKDNFYSGLCEQVNAYNRRTHKWFNLF</sequence>
<name>A0AAD4SPW0_9MAGN</name>
<dbReference type="PANTHER" id="PTHR31170">
    <property type="entry name" value="BNAC04G53230D PROTEIN"/>
    <property type="match status" value="1"/>
</dbReference>
<dbReference type="AlphaFoldDB" id="A0AAD4SPW0"/>
<gene>
    <name evidence="1" type="ORF">MKW98_004767</name>
</gene>
<reference evidence="1" key="1">
    <citation type="submission" date="2022-04" db="EMBL/GenBank/DDBJ databases">
        <title>A functionally conserved STORR gene fusion in Papaver species that diverged 16.8 million years ago.</title>
        <authorList>
            <person name="Catania T."/>
        </authorList>
    </citation>
    <scope>NUCLEOTIDE SEQUENCE</scope>
    <source>
        <strain evidence="1">S-188037</strain>
    </source>
</reference>
<evidence type="ECO:0000313" key="2">
    <source>
        <dbReference type="Proteomes" id="UP001202328"/>
    </source>
</evidence>
<organism evidence="1 2">
    <name type="scientific">Papaver atlanticum</name>
    <dbReference type="NCBI Taxonomy" id="357466"/>
    <lineage>
        <taxon>Eukaryota</taxon>
        <taxon>Viridiplantae</taxon>
        <taxon>Streptophyta</taxon>
        <taxon>Embryophyta</taxon>
        <taxon>Tracheophyta</taxon>
        <taxon>Spermatophyta</taxon>
        <taxon>Magnoliopsida</taxon>
        <taxon>Ranunculales</taxon>
        <taxon>Papaveraceae</taxon>
        <taxon>Papaveroideae</taxon>
        <taxon>Papaver</taxon>
    </lineage>
</organism>
<accession>A0AAD4SPW0</accession>
<dbReference type="Proteomes" id="UP001202328">
    <property type="component" value="Unassembled WGS sequence"/>
</dbReference>